<evidence type="ECO:0000313" key="1">
    <source>
        <dbReference type="EMBL" id="XFO68677.1"/>
    </source>
</evidence>
<dbReference type="SUPFAM" id="SSF51338">
    <property type="entry name" value="Composite domain of metallo-dependent hydrolases"/>
    <property type="match status" value="1"/>
</dbReference>
<sequence>MDADVVVFDIMGIMDKADFGIPDANPEGIDYVFINGKLALDKGEIIDTRAGKAVRCTKPVYDYTIYKYHDM</sequence>
<dbReference type="Proteomes" id="UP000216752">
    <property type="component" value="Chromosome"/>
</dbReference>
<dbReference type="EMBL" id="CP155573">
    <property type="protein sequence ID" value="XFO68677.1"/>
    <property type="molecule type" value="Genomic_DNA"/>
</dbReference>
<evidence type="ECO:0008006" key="3">
    <source>
        <dbReference type="Google" id="ProtNLM"/>
    </source>
</evidence>
<organism evidence="1 2">
    <name type="scientific">Sporomusa silvacetica DSM 10669</name>
    <dbReference type="NCBI Taxonomy" id="1123289"/>
    <lineage>
        <taxon>Bacteria</taxon>
        <taxon>Bacillati</taxon>
        <taxon>Bacillota</taxon>
        <taxon>Negativicutes</taxon>
        <taxon>Selenomonadales</taxon>
        <taxon>Sporomusaceae</taxon>
        <taxon>Sporomusa</taxon>
    </lineage>
</organism>
<dbReference type="InterPro" id="IPR011059">
    <property type="entry name" value="Metal-dep_hydrolase_composite"/>
</dbReference>
<reference evidence="1" key="1">
    <citation type="submission" date="2024-05" db="EMBL/GenBank/DDBJ databases">
        <title>Isolation and characterization of Sporomusa carbonis sp. nov., a carboxydotrophic hydrogenogen in the genus of Sporomusa isolated from a charcoal burning pile.</title>
        <authorList>
            <person name="Boeer T."/>
            <person name="Rosenbaum F."/>
            <person name="Eysell L."/>
            <person name="Mueller V."/>
            <person name="Daniel R."/>
            <person name="Poehlein A."/>
        </authorList>
    </citation>
    <scope>NUCLEOTIDE SEQUENCE [LARGE SCALE GENOMIC DNA]</scope>
    <source>
        <strain evidence="1">DSM 10669</strain>
    </source>
</reference>
<gene>
    <name evidence="1" type="ORF">SPSIL_049000</name>
</gene>
<accession>A0ABZ3ISL3</accession>
<name>A0ABZ3ISL3_9FIRM</name>
<protein>
    <recommendedName>
        <fullName evidence="3">N-acyl-D-glutamate deacylase</fullName>
    </recommendedName>
</protein>
<keyword evidence="2" id="KW-1185">Reference proteome</keyword>
<evidence type="ECO:0000313" key="2">
    <source>
        <dbReference type="Proteomes" id="UP000216752"/>
    </source>
</evidence>
<proteinExistence type="predicted"/>